<accession>A0A5B8U7V7</accession>
<evidence type="ECO:0000256" key="3">
    <source>
        <dbReference type="ARBA" id="ARBA00022475"/>
    </source>
</evidence>
<evidence type="ECO:0000256" key="1">
    <source>
        <dbReference type="ARBA" id="ARBA00004651"/>
    </source>
</evidence>
<evidence type="ECO:0000256" key="7">
    <source>
        <dbReference type="SAM" id="Phobius"/>
    </source>
</evidence>
<keyword evidence="6 7" id="KW-0472">Membrane</keyword>
<keyword evidence="5 7" id="KW-1133">Transmembrane helix</keyword>
<feature type="transmembrane region" description="Helical" evidence="7">
    <location>
        <begin position="72"/>
        <end position="95"/>
    </location>
</feature>
<evidence type="ECO:0000256" key="5">
    <source>
        <dbReference type="ARBA" id="ARBA00022989"/>
    </source>
</evidence>
<dbReference type="InterPro" id="IPR051311">
    <property type="entry name" value="DedA_domain"/>
</dbReference>
<evidence type="ECO:0000256" key="6">
    <source>
        <dbReference type="ARBA" id="ARBA00023136"/>
    </source>
</evidence>
<comment type="similarity">
    <text evidence="2">Belongs to the DedA family.</text>
</comment>
<evidence type="ECO:0000256" key="2">
    <source>
        <dbReference type="ARBA" id="ARBA00010792"/>
    </source>
</evidence>
<dbReference type="PANTHER" id="PTHR42709">
    <property type="entry name" value="ALKALINE PHOSPHATASE LIKE PROTEIN"/>
    <property type="match status" value="1"/>
</dbReference>
<dbReference type="Proteomes" id="UP000321805">
    <property type="component" value="Chromosome"/>
</dbReference>
<organism evidence="9 10">
    <name type="scientific">Baekduia soli</name>
    <dbReference type="NCBI Taxonomy" id="496014"/>
    <lineage>
        <taxon>Bacteria</taxon>
        <taxon>Bacillati</taxon>
        <taxon>Actinomycetota</taxon>
        <taxon>Thermoleophilia</taxon>
        <taxon>Solirubrobacterales</taxon>
        <taxon>Baekduiaceae</taxon>
        <taxon>Baekduia</taxon>
    </lineage>
</organism>
<dbReference type="InterPro" id="IPR032816">
    <property type="entry name" value="VTT_dom"/>
</dbReference>
<evidence type="ECO:0000259" key="8">
    <source>
        <dbReference type="Pfam" id="PF09335"/>
    </source>
</evidence>
<gene>
    <name evidence="9" type="ORF">FSW04_16635</name>
</gene>
<feature type="domain" description="VTT" evidence="8">
    <location>
        <begin position="73"/>
        <end position="179"/>
    </location>
</feature>
<dbReference type="KEGG" id="bsol:FSW04_16635"/>
<evidence type="ECO:0000256" key="4">
    <source>
        <dbReference type="ARBA" id="ARBA00022692"/>
    </source>
</evidence>
<keyword evidence="3" id="KW-1003">Cell membrane</keyword>
<dbReference type="PANTHER" id="PTHR42709:SF6">
    <property type="entry name" value="UNDECAPRENYL PHOSPHATE TRANSPORTER A"/>
    <property type="match status" value="1"/>
</dbReference>
<dbReference type="Pfam" id="PF09335">
    <property type="entry name" value="VTT_dom"/>
    <property type="match status" value="1"/>
</dbReference>
<dbReference type="AlphaFoldDB" id="A0A5B8U7V7"/>
<name>A0A5B8U7V7_9ACTN</name>
<reference evidence="9 10" key="1">
    <citation type="journal article" date="2018" name="J. Microbiol.">
        <title>Baekduia soli gen. nov., sp. nov., a novel bacterium isolated from the soil of Baekdu Mountain and proposal of a novel family name, Baekduiaceae fam. nov.</title>
        <authorList>
            <person name="An D.S."/>
            <person name="Siddiqi M.Z."/>
            <person name="Kim K.H."/>
            <person name="Yu H.S."/>
            <person name="Im W.T."/>
        </authorList>
    </citation>
    <scope>NUCLEOTIDE SEQUENCE [LARGE SCALE GENOMIC DNA]</scope>
    <source>
        <strain evidence="9 10">BR7-21</strain>
    </source>
</reference>
<feature type="transmembrane region" description="Helical" evidence="7">
    <location>
        <begin position="188"/>
        <end position="211"/>
    </location>
</feature>
<comment type="subcellular location">
    <subcellularLocation>
        <location evidence="1">Cell membrane</location>
        <topology evidence="1">Multi-pass membrane protein</topology>
    </subcellularLocation>
</comment>
<keyword evidence="10" id="KW-1185">Reference proteome</keyword>
<dbReference type="OrthoDB" id="9813426at2"/>
<feature type="transmembrane region" description="Helical" evidence="7">
    <location>
        <begin position="20"/>
        <end position="37"/>
    </location>
</feature>
<sequence length="221" mass="23183">MHPFVLASLTGTLTDWIGHHGAYAVFVIMAIDAVFPAGGELTMLYAGALAAGAVSDRHAILFGHVLHSGLEAYLVLAAVGTAGYLAGALIGWGVGRFGGRPLLERHGRWLHLGPDNLARAEHWFARHGRAAVLWGRLTPVVRSFISIPAGALESPPASYAVLTLIGSAIWCFAFAGAGWALGSSYDQVHHAFTGVEVAVVALAVLAAGLLVHRRRRAAPST</sequence>
<proteinExistence type="inferred from homology"/>
<feature type="transmembrane region" description="Helical" evidence="7">
    <location>
        <begin position="159"/>
        <end position="182"/>
    </location>
</feature>
<keyword evidence="4 7" id="KW-0812">Transmembrane</keyword>
<protein>
    <submittedName>
        <fullName evidence="9">DedA family protein</fullName>
    </submittedName>
</protein>
<evidence type="ECO:0000313" key="9">
    <source>
        <dbReference type="EMBL" id="QEC49037.1"/>
    </source>
</evidence>
<dbReference type="RefSeq" id="WP_146921243.1">
    <property type="nucleotide sequence ID" value="NZ_CP042430.1"/>
</dbReference>
<evidence type="ECO:0000313" key="10">
    <source>
        <dbReference type="Proteomes" id="UP000321805"/>
    </source>
</evidence>
<dbReference type="GO" id="GO:0005886">
    <property type="term" value="C:plasma membrane"/>
    <property type="evidence" value="ECO:0007669"/>
    <property type="project" value="UniProtKB-SubCell"/>
</dbReference>
<dbReference type="EMBL" id="CP042430">
    <property type="protein sequence ID" value="QEC49037.1"/>
    <property type="molecule type" value="Genomic_DNA"/>
</dbReference>